<dbReference type="RefSeq" id="WP_058023055.1">
    <property type="nucleotide sequence ID" value="NZ_CP013189.1"/>
</dbReference>
<protein>
    <recommendedName>
        <fullName evidence="7 8">Ribonuclease P protein component</fullName>
        <shortName evidence="7">RNase P protein</shortName>
        <shortName evidence="7">RNaseP protein</shortName>
        <ecNumber evidence="7 8">3.1.26.5</ecNumber>
    </recommendedName>
    <alternativeName>
        <fullName evidence="7">Protein C5</fullName>
    </alternativeName>
</protein>
<organism evidence="9 10">
    <name type="scientific">Pseudohongiella spirulinae</name>
    <dbReference type="NCBI Taxonomy" id="1249552"/>
    <lineage>
        <taxon>Bacteria</taxon>
        <taxon>Pseudomonadati</taxon>
        <taxon>Pseudomonadota</taxon>
        <taxon>Gammaproteobacteria</taxon>
        <taxon>Pseudomonadales</taxon>
        <taxon>Pseudohongiellaceae</taxon>
        <taxon>Pseudohongiella</taxon>
    </lineage>
</organism>
<evidence type="ECO:0000256" key="3">
    <source>
        <dbReference type="ARBA" id="ARBA00022722"/>
    </source>
</evidence>
<dbReference type="GO" id="GO:0004526">
    <property type="term" value="F:ribonuclease P activity"/>
    <property type="evidence" value="ECO:0007669"/>
    <property type="project" value="UniProtKB-UniRule"/>
</dbReference>
<gene>
    <name evidence="7" type="primary">rnpA</name>
    <name evidence="9" type="ORF">PS2015_3061</name>
</gene>
<evidence type="ECO:0000256" key="6">
    <source>
        <dbReference type="ARBA" id="ARBA00022884"/>
    </source>
</evidence>
<dbReference type="Proteomes" id="UP000065641">
    <property type="component" value="Chromosome"/>
</dbReference>
<dbReference type="EC" id="3.1.26.5" evidence="7 8"/>
<dbReference type="NCBIfam" id="TIGR00188">
    <property type="entry name" value="rnpA"/>
    <property type="match status" value="1"/>
</dbReference>
<evidence type="ECO:0000256" key="1">
    <source>
        <dbReference type="ARBA" id="ARBA00002663"/>
    </source>
</evidence>
<dbReference type="AlphaFoldDB" id="A0A0S2KHK4"/>
<keyword evidence="2 7" id="KW-0819">tRNA processing</keyword>
<comment type="catalytic activity">
    <reaction evidence="7">
        <text>Endonucleolytic cleavage of RNA, removing 5'-extranucleotides from tRNA precursor.</text>
        <dbReference type="EC" id="3.1.26.5"/>
    </reaction>
</comment>
<dbReference type="OrthoDB" id="9796422at2"/>
<dbReference type="InterPro" id="IPR020539">
    <property type="entry name" value="RNase_P_CS"/>
</dbReference>
<proteinExistence type="inferred from homology"/>
<dbReference type="Gene3D" id="3.30.230.10">
    <property type="match status" value="1"/>
</dbReference>
<evidence type="ECO:0000313" key="9">
    <source>
        <dbReference type="EMBL" id="ALO47685.1"/>
    </source>
</evidence>
<evidence type="ECO:0000256" key="5">
    <source>
        <dbReference type="ARBA" id="ARBA00022801"/>
    </source>
</evidence>
<evidence type="ECO:0000256" key="2">
    <source>
        <dbReference type="ARBA" id="ARBA00022694"/>
    </source>
</evidence>
<keyword evidence="10" id="KW-1185">Reference proteome</keyword>
<reference evidence="9 10" key="1">
    <citation type="submission" date="2015-11" db="EMBL/GenBank/DDBJ databases">
        <authorList>
            <person name="Zhang Y."/>
            <person name="Guo Z."/>
        </authorList>
    </citation>
    <scope>NUCLEOTIDE SEQUENCE [LARGE SCALE GENOMIC DNA]</scope>
    <source>
        <strain evidence="9 10">KCTC 32221</strain>
    </source>
</reference>
<dbReference type="GO" id="GO:0001682">
    <property type="term" value="P:tRNA 5'-leader removal"/>
    <property type="evidence" value="ECO:0007669"/>
    <property type="project" value="UniProtKB-UniRule"/>
</dbReference>
<accession>A0A0S2KHK4</accession>
<sequence>MTTESFGRELRLLTASDYKCVFDQAQYKVSRPQILILAIENNQPEPRLGLVIARKNIRLAVQRNRAKRLMRESFRHHQQLLQGLDIVILARRDLDKLDNAALSSCLETLWQDIIRRRNRKAAR</sequence>
<keyword evidence="5 7" id="KW-0378">Hydrolase</keyword>
<dbReference type="InterPro" id="IPR020568">
    <property type="entry name" value="Ribosomal_Su5_D2-typ_SF"/>
</dbReference>
<dbReference type="PANTHER" id="PTHR33992:SF1">
    <property type="entry name" value="RIBONUCLEASE P PROTEIN COMPONENT"/>
    <property type="match status" value="1"/>
</dbReference>
<dbReference type="SUPFAM" id="SSF54211">
    <property type="entry name" value="Ribosomal protein S5 domain 2-like"/>
    <property type="match status" value="1"/>
</dbReference>
<dbReference type="InterPro" id="IPR014721">
    <property type="entry name" value="Ribsml_uS5_D2-typ_fold_subgr"/>
</dbReference>
<dbReference type="InterPro" id="IPR000100">
    <property type="entry name" value="RNase_P"/>
</dbReference>
<comment type="function">
    <text evidence="1 7">RNaseP catalyzes the removal of the 5'-leader sequence from pre-tRNA to produce the mature 5'-terminus. It can also cleave other RNA substrates such as 4.5S RNA. The protein component plays an auxiliary but essential role in vivo by binding to the 5'-leader sequence and broadening the substrate specificity of the ribozyme.</text>
</comment>
<dbReference type="HAMAP" id="MF_00227">
    <property type="entry name" value="RNase_P"/>
    <property type="match status" value="1"/>
</dbReference>
<dbReference type="EMBL" id="CP013189">
    <property type="protein sequence ID" value="ALO47685.1"/>
    <property type="molecule type" value="Genomic_DNA"/>
</dbReference>
<dbReference type="Pfam" id="PF00825">
    <property type="entry name" value="Ribonuclease_P"/>
    <property type="match status" value="1"/>
</dbReference>
<name>A0A0S2KHK4_9GAMM</name>
<evidence type="ECO:0000256" key="4">
    <source>
        <dbReference type="ARBA" id="ARBA00022759"/>
    </source>
</evidence>
<dbReference type="PANTHER" id="PTHR33992">
    <property type="entry name" value="RIBONUCLEASE P PROTEIN COMPONENT"/>
    <property type="match status" value="1"/>
</dbReference>
<evidence type="ECO:0000256" key="7">
    <source>
        <dbReference type="HAMAP-Rule" id="MF_00227"/>
    </source>
</evidence>
<keyword evidence="3 7" id="KW-0540">Nuclease</keyword>
<comment type="subunit">
    <text evidence="7">Consists of a catalytic RNA component (M1 or rnpB) and a protein subunit.</text>
</comment>
<dbReference type="PROSITE" id="PS00648">
    <property type="entry name" value="RIBONUCLEASE_P"/>
    <property type="match status" value="1"/>
</dbReference>
<dbReference type="PATRIC" id="fig|1249552.3.peg.3093"/>
<comment type="similarity">
    <text evidence="7">Belongs to the RnpA family.</text>
</comment>
<dbReference type="GO" id="GO:0030677">
    <property type="term" value="C:ribonuclease P complex"/>
    <property type="evidence" value="ECO:0007669"/>
    <property type="project" value="TreeGrafter"/>
</dbReference>
<dbReference type="GO" id="GO:0000049">
    <property type="term" value="F:tRNA binding"/>
    <property type="evidence" value="ECO:0007669"/>
    <property type="project" value="UniProtKB-UniRule"/>
</dbReference>
<dbReference type="KEGG" id="pspi:PS2015_3061"/>
<keyword evidence="4 7" id="KW-0255">Endonuclease</keyword>
<keyword evidence="6 7" id="KW-0694">RNA-binding</keyword>
<dbReference type="GO" id="GO:0042781">
    <property type="term" value="F:3'-tRNA processing endoribonuclease activity"/>
    <property type="evidence" value="ECO:0007669"/>
    <property type="project" value="TreeGrafter"/>
</dbReference>
<evidence type="ECO:0000256" key="8">
    <source>
        <dbReference type="NCBIfam" id="TIGR00188"/>
    </source>
</evidence>
<evidence type="ECO:0000313" key="10">
    <source>
        <dbReference type="Proteomes" id="UP000065641"/>
    </source>
</evidence>
<dbReference type="STRING" id="1249552.PS2015_3061"/>